<dbReference type="eggNOG" id="KOG0751">
    <property type="taxonomic scope" value="Eukaryota"/>
</dbReference>
<dbReference type="HOGENOM" id="CLU_015166_3_4_1"/>
<organism evidence="11 12">
    <name type="scientific">Emiliania huxleyi (strain CCMP1516)</name>
    <dbReference type="NCBI Taxonomy" id="280463"/>
    <lineage>
        <taxon>Eukaryota</taxon>
        <taxon>Haptista</taxon>
        <taxon>Haptophyta</taxon>
        <taxon>Prymnesiophyceae</taxon>
        <taxon>Isochrysidales</taxon>
        <taxon>Noelaerhabdaceae</taxon>
        <taxon>Emiliania</taxon>
    </lineage>
</organism>
<dbReference type="InterPro" id="IPR051028">
    <property type="entry name" value="Mito_Solute_Carrier"/>
</dbReference>
<evidence type="ECO:0000313" key="12">
    <source>
        <dbReference type="Proteomes" id="UP000013827"/>
    </source>
</evidence>
<evidence type="ECO:0000256" key="4">
    <source>
        <dbReference type="ARBA" id="ARBA00022792"/>
    </source>
</evidence>
<dbReference type="Proteomes" id="UP000013827">
    <property type="component" value="Unassembled WGS sequence"/>
</dbReference>
<dbReference type="GeneID" id="19046476"/>
<feature type="transmembrane region" description="Helical" evidence="10">
    <location>
        <begin position="86"/>
        <end position="107"/>
    </location>
</feature>
<dbReference type="Pfam" id="PF00153">
    <property type="entry name" value="Mito_carr"/>
    <property type="match status" value="2"/>
</dbReference>
<proteinExistence type="inferred from homology"/>
<keyword evidence="6" id="KW-0496">Mitochondrion</keyword>
<accession>A0A0D3J4P0</accession>
<feature type="repeat" description="Solcar" evidence="8">
    <location>
        <begin position="261"/>
        <end position="369"/>
    </location>
</feature>
<keyword evidence="12" id="KW-1185">Reference proteome</keyword>
<evidence type="ECO:0000256" key="8">
    <source>
        <dbReference type="PROSITE-ProRule" id="PRU00282"/>
    </source>
</evidence>
<dbReference type="Gene3D" id="1.50.40.10">
    <property type="entry name" value="Mitochondrial carrier domain"/>
    <property type="match status" value="1"/>
</dbReference>
<evidence type="ECO:0000256" key="1">
    <source>
        <dbReference type="ARBA" id="ARBA00004448"/>
    </source>
</evidence>
<feature type="transmembrane region" description="Helical" evidence="10">
    <location>
        <begin position="222"/>
        <end position="246"/>
    </location>
</feature>
<dbReference type="PANTHER" id="PTHR45678">
    <property type="entry name" value="MITOCHONDRIAL 2-OXODICARBOXYLATE CARRIER 1-RELATED"/>
    <property type="match status" value="1"/>
</dbReference>
<feature type="transmembrane region" description="Helical" evidence="10">
    <location>
        <begin position="258"/>
        <end position="280"/>
    </location>
</feature>
<evidence type="ECO:0000256" key="10">
    <source>
        <dbReference type="SAM" id="Phobius"/>
    </source>
</evidence>
<comment type="subcellular location">
    <subcellularLocation>
        <location evidence="1">Mitochondrion inner membrane</location>
        <topology evidence="1">Multi-pass membrane protein</topology>
    </subcellularLocation>
</comment>
<dbReference type="STRING" id="2903.R1DVG9"/>
<protein>
    <recommendedName>
        <fullName evidence="13">Mitochondrial carrier protein</fullName>
    </recommendedName>
</protein>
<dbReference type="OMA" id="CLARDVM"/>
<sequence>MGEEDRDGRTRIDEKPEFKFFKPTFFKPSAVPFVVQHLPTESWALPGRVQSKPEAPGTCAVAVALSQTMLSVALVLGIAICAPPPTVVNLAAAGAAGAAGALAVYPFDSIKTRLQSETAQKSYGGSGVRAALSLVRSEGLLSLYSGLGVQLTGVVPEKSIKLFVHDQSAPLLGEALSGALAGLCQVVATNPLEIVKVRLQLSSNPDSPLGVLQRLGAASNPLVLYTGAAACAARDSLFSAILFPVYASARTMLAEGDMHMTGALLSLTAGMLAAAPAAYLTTPADVVKTRLQEEREEPAELRDGAAAVVGANGATRGLASGGVGPLAAGRRVLSEGGVAGLFAGGPERVLRSAPQFGITLALYEGLKAGCEARGWL</sequence>
<reference evidence="11" key="2">
    <citation type="submission" date="2024-10" db="UniProtKB">
        <authorList>
            <consortium name="EnsemblProtists"/>
        </authorList>
    </citation>
    <scope>IDENTIFICATION</scope>
</reference>
<comment type="similarity">
    <text evidence="2 9">Belongs to the mitochondrial carrier (TC 2.A.29) family.</text>
</comment>
<evidence type="ECO:0008006" key="13">
    <source>
        <dbReference type="Google" id="ProtNLM"/>
    </source>
</evidence>
<evidence type="ECO:0000256" key="2">
    <source>
        <dbReference type="ARBA" id="ARBA00006375"/>
    </source>
</evidence>
<evidence type="ECO:0000256" key="6">
    <source>
        <dbReference type="ARBA" id="ARBA00023128"/>
    </source>
</evidence>
<dbReference type="RefSeq" id="XP_005770904.1">
    <property type="nucleotide sequence ID" value="XM_005770847.1"/>
</dbReference>
<dbReference type="PaxDb" id="2903-EOD18475"/>
<dbReference type="KEGG" id="ehx:EMIHUDRAFT_196768"/>
<evidence type="ECO:0000313" key="11">
    <source>
        <dbReference type="EnsemblProtists" id="EOD18475"/>
    </source>
</evidence>
<keyword evidence="4" id="KW-0999">Mitochondrion inner membrane</keyword>
<keyword evidence="9" id="KW-0813">Transport</keyword>
<evidence type="ECO:0000256" key="7">
    <source>
        <dbReference type="ARBA" id="ARBA00023136"/>
    </source>
</evidence>
<feature type="repeat" description="Solcar" evidence="8">
    <location>
        <begin position="172"/>
        <end position="252"/>
    </location>
</feature>
<dbReference type="GO" id="GO:0005743">
    <property type="term" value="C:mitochondrial inner membrane"/>
    <property type="evidence" value="ECO:0007669"/>
    <property type="project" value="UniProtKB-SubCell"/>
</dbReference>
<dbReference type="InterPro" id="IPR023395">
    <property type="entry name" value="MCP_dom_sf"/>
</dbReference>
<dbReference type="GO" id="GO:0022857">
    <property type="term" value="F:transmembrane transporter activity"/>
    <property type="evidence" value="ECO:0007669"/>
    <property type="project" value="TreeGrafter"/>
</dbReference>
<name>A0A0D3J4P0_EMIH1</name>
<dbReference type="SUPFAM" id="SSF103506">
    <property type="entry name" value="Mitochondrial carrier"/>
    <property type="match status" value="1"/>
</dbReference>
<keyword evidence="5 10" id="KW-1133">Transmembrane helix</keyword>
<dbReference type="PROSITE" id="PS50920">
    <property type="entry name" value="SOLCAR"/>
    <property type="match status" value="3"/>
</dbReference>
<reference evidence="12" key="1">
    <citation type="journal article" date="2013" name="Nature">
        <title>Pan genome of the phytoplankton Emiliania underpins its global distribution.</title>
        <authorList>
            <person name="Read B.A."/>
            <person name="Kegel J."/>
            <person name="Klute M.J."/>
            <person name="Kuo A."/>
            <person name="Lefebvre S.C."/>
            <person name="Maumus F."/>
            <person name="Mayer C."/>
            <person name="Miller J."/>
            <person name="Monier A."/>
            <person name="Salamov A."/>
            <person name="Young J."/>
            <person name="Aguilar M."/>
            <person name="Claverie J.M."/>
            <person name="Frickenhaus S."/>
            <person name="Gonzalez K."/>
            <person name="Herman E.K."/>
            <person name="Lin Y.C."/>
            <person name="Napier J."/>
            <person name="Ogata H."/>
            <person name="Sarno A.F."/>
            <person name="Shmutz J."/>
            <person name="Schroeder D."/>
            <person name="de Vargas C."/>
            <person name="Verret F."/>
            <person name="von Dassow P."/>
            <person name="Valentin K."/>
            <person name="Van de Peer Y."/>
            <person name="Wheeler G."/>
            <person name="Dacks J.B."/>
            <person name="Delwiche C.F."/>
            <person name="Dyhrman S.T."/>
            <person name="Glockner G."/>
            <person name="John U."/>
            <person name="Richards T."/>
            <person name="Worden A.Z."/>
            <person name="Zhang X."/>
            <person name="Grigoriev I.V."/>
            <person name="Allen A.E."/>
            <person name="Bidle K."/>
            <person name="Borodovsky M."/>
            <person name="Bowler C."/>
            <person name="Brownlee C."/>
            <person name="Cock J.M."/>
            <person name="Elias M."/>
            <person name="Gladyshev V.N."/>
            <person name="Groth M."/>
            <person name="Guda C."/>
            <person name="Hadaegh A."/>
            <person name="Iglesias-Rodriguez M.D."/>
            <person name="Jenkins J."/>
            <person name="Jones B.M."/>
            <person name="Lawson T."/>
            <person name="Leese F."/>
            <person name="Lindquist E."/>
            <person name="Lobanov A."/>
            <person name="Lomsadze A."/>
            <person name="Malik S.B."/>
            <person name="Marsh M.E."/>
            <person name="Mackinder L."/>
            <person name="Mock T."/>
            <person name="Mueller-Roeber B."/>
            <person name="Pagarete A."/>
            <person name="Parker M."/>
            <person name="Probert I."/>
            <person name="Quesneville H."/>
            <person name="Raines C."/>
            <person name="Rensing S.A."/>
            <person name="Riano-Pachon D.M."/>
            <person name="Richier S."/>
            <person name="Rokitta S."/>
            <person name="Shiraiwa Y."/>
            <person name="Soanes D.M."/>
            <person name="van der Giezen M."/>
            <person name="Wahlund T.M."/>
            <person name="Williams B."/>
            <person name="Wilson W."/>
            <person name="Wolfe G."/>
            <person name="Wurch L.L."/>
        </authorList>
    </citation>
    <scope>NUCLEOTIDE SEQUENCE</scope>
</reference>
<keyword evidence="3 8" id="KW-0812">Transmembrane</keyword>
<dbReference type="InterPro" id="IPR018108">
    <property type="entry name" value="MCP_transmembrane"/>
</dbReference>
<dbReference type="PANTHER" id="PTHR45678:SF9">
    <property type="entry name" value="CALCIUM-BINDING MITOCHONDRIAL CARRIER PROTEIN ARALAR1"/>
    <property type="match status" value="1"/>
</dbReference>
<evidence type="ECO:0000256" key="5">
    <source>
        <dbReference type="ARBA" id="ARBA00022989"/>
    </source>
</evidence>
<keyword evidence="7 8" id="KW-0472">Membrane</keyword>
<evidence type="ECO:0000256" key="3">
    <source>
        <dbReference type="ARBA" id="ARBA00022692"/>
    </source>
</evidence>
<evidence type="ECO:0000256" key="9">
    <source>
        <dbReference type="RuleBase" id="RU000488"/>
    </source>
</evidence>
<feature type="repeat" description="Solcar" evidence="8">
    <location>
        <begin position="84"/>
        <end position="171"/>
    </location>
</feature>
<dbReference type="AlphaFoldDB" id="A0A0D3J4P0"/>
<dbReference type="EnsemblProtists" id="EOD18475">
    <property type="protein sequence ID" value="EOD18475"/>
    <property type="gene ID" value="EMIHUDRAFT_196768"/>
</dbReference>
<feature type="transmembrane region" description="Helical" evidence="10">
    <location>
        <begin position="58"/>
        <end position="80"/>
    </location>
</feature>